<accession>A0A1M6B725</accession>
<dbReference type="OrthoDB" id="9811314at2"/>
<dbReference type="STRING" id="1121302.SAMN02745163_00273"/>
<organism evidence="9 10">
    <name type="scientific">Clostridium cavendishii DSM 21758</name>
    <dbReference type="NCBI Taxonomy" id="1121302"/>
    <lineage>
        <taxon>Bacteria</taxon>
        <taxon>Bacillati</taxon>
        <taxon>Bacillota</taxon>
        <taxon>Clostridia</taxon>
        <taxon>Eubacteriales</taxon>
        <taxon>Clostridiaceae</taxon>
        <taxon>Clostridium</taxon>
    </lineage>
</organism>
<keyword evidence="6" id="KW-0175">Coiled coil</keyword>
<evidence type="ECO:0000313" key="9">
    <source>
        <dbReference type="EMBL" id="SHI44515.1"/>
    </source>
</evidence>
<evidence type="ECO:0000256" key="3">
    <source>
        <dbReference type="ARBA" id="ARBA00022801"/>
    </source>
</evidence>
<evidence type="ECO:0000256" key="6">
    <source>
        <dbReference type="SAM" id="Coils"/>
    </source>
</evidence>
<evidence type="ECO:0000313" key="10">
    <source>
        <dbReference type="Proteomes" id="UP000184310"/>
    </source>
</evidence>
<keyword evidence="10" id="KW-1185">Reference proteome</keyword>
<sequence length="417" mass="48430">MNKKVFSNGVRLIYKYRESAHTSFTIGFEAGANEEEGYTIGVAHALEHMLFKGTKTKDENSINKSLDKLFGFNNAMTNYPYVIYYGTTANEDFEDAFDLYSDIVLNPVFSKEGFKEEMDVILQEYKEWKEDLDQYCEDLLLFNNFKNRRIKERIIGTEESIRGMTLDEIVRFYKHKYLANNCVVSVVTSIDFDKITYIVEENFKDIRVQGFHGIHLNVVDEGDLDVLIDNRLHYKYTGEDRMVIAGEGAKVQAVYDISNLSIEEIMVLKLINLWFGEGVSSQLFDKIRTKNGIAYDVGSVVKWEKGIKLFKIYLGTTKENINKAIELINECIENALNIDKYIGDEEIQLLIKRYKLKYSLEIEKSIVLSNRLNIYELLNGNPDIVFKELNFNIDVNKEYMKNICNKVFKNPKLQILK</sequence>
<dbReference type="GO" id="GO:0008237">
    <property type="term" value="F:metallopeptidase activity"/>
    <property type="evidence" value="ECO:0007669"/>
    <property type="project" value="UniProtKB-KW"/>
</dbReference>
<dbReference type="InterPro" id="IPR007863">
    <property type="entry name" value="Peptidase_M16_C"/>
</dbReference>
<dbReference type="GO" id="GO:0046872">
    <property type="term" value="F:metal ion binding"/>
    <property type="evidence" value="ECO:0007669"/>
    <property type="project" value="InterPro"/>
</dbReference>
<keyword evidence="2" id="KW-0645">Protease</keyword>
<evidence type="ECO:0000256" key="5">
    <source>
        <dbReference type="ARBA" id="ARBA00023049"/>
    </source>
</evidence>
<feature type="coiled-coil region" evidence="6">
    <location>
        <begin position="111"/>
        <end position="138"/>
    </location>
</feature>
<evidence type="ECO:0000256" key="1">
    <source>
        <dbReference type="ARBA" id="ARBA00007261"/>
    </source>
</evidence>
<feature type="domain" description="Peptidase M16 N-terminal" evidence="7">
    <location>
        <begin position="23"/>
        <end position="157"/>
    </location>
</feature>
<dbReference type="InterPro" id="IPR050626">
    <property type="entry name" value="Peptidase_M16"/>
</dbReference>
<evidence type="ECO:0000259" key="7">
    <source>
        <dbReference type="Pfam" id="PF00675"/>
    </source>
</evidence>
<dbReference type="InterPro" id="IPR011765">
    <property type="entry name" value="Pept_M16_N"/>
</dbReference>
<protein>
    <submittedName>
        <fullName evidence="9">Predicted Zn-dependent peptidase</fullName>
    </submittedName>
</protein>
<keyword evidence="4" id="KW-0862">Zinc</keyword>
<dbReference type="AlphaFoldDB" id="A0A1M6B725"/>
<name>A0A1M6B725_9CLOT</name>
<proteinExistence type="inferred from homology"/>
<dbReference type="SUPFAM" id="SSF63411">
    <property type="entry name" value="LuxS/MPP-like metallohydrolase"/>
    <property type="match status" value="2"/>
</dbReference>
<dbReference type="Pfam" id="PF00675">
    <property type="entry name" value="Peptidase_M16"/>
    <property type="match status" value="1"/>
</dbReference>
<evidence type="ECO:0000259" key="8">
    <source>
        <dbReference type="Pfam" id="PF05193"/>
    </source>
</evidence>
<dbReference type="GO" id="GO:0006508">
    <property type="term" value="P:proteolysis"/>
    <property type="evidence" value="ECO:0007669"/>
    <property type="project" value="UniProtKB-KW"/>
</dbReference>
<dbReference type="InterPro" id="IPR011249">
    <property type="entry name" value="Metalloenz_LuxS/M16"/>
</dbReference>
<dbReference type="PANTHER" id="PTHR43690:SF17">
    <property type="entry name" value="PROTEIN YHJJ"/>
    <property type="match status" value="1"/>
</dbReference>
<dbReference type="Proteomes" id="UP000184310">
    <property type="component" value="Unassembled WGS sequence"/>
</dbReference>
<keyword evidence="3" id="KW-0378">Hydrolase</keyword>
<dbReference type="RefSeq" id="WP_072984515.1">
    <property type="nucleotide sequence ID" value="NZ_FQZB01000003.1"/>
</dbReference>
<gene>
    <name evidence="9" type="ORF">SAMN02745163_00273</name>
</gene>
<feature type="domain" description="Peptidase M16 C-terminal" evidence="8">
    <location>
        <begin position="164"/>
        <end position="338"/>
    </location>
</feature>
<evidence type="ECO:0000256" key="2">
    <source>
        <dbReference type="ARBA" id="ARBA00022670"/>
    </source>
</evidence>
<dbReference type="EMBL" id="FQZB01000003">
    <property type="protein sequence ID" value="SHI44515.1"/>
    <property type="molecule type" value="Genomic_DNA"/>
</dbReference>
<dbReference type="Gene3D" id="3.30.830.10">
    <property type="entry name" value="Metalloenzyme, LuxS/M16 peptidase-like"/>
    <property type="match status" value="2"/>
</dbReference>
<dbReference type="PANTHER" id="PTHR43690">
    <property type="entry name" value="NARDILYSIN"/>
    <property type="match status" value="1"/>
</dbReference>
<dbReference type="Pfam" id="PF05193">
    <property type="entry name" value="Peptidase_M16_C"/>
    <property type="match status" value="1"/>
</dbReference>
<evidence type="ECO:0000256" key="4">
    <source>
        <dbReference type="ARBA" id="ARBA00022833"/>
    </source>
</evidence>
<keyword evidence="5" id="KW-0482">Metalloprotease</keyword>
<comment type="similarity">
    <text evidence="1">Belongs to the peptidase M16 family.</text>
</comment>
<reference evidence="9 10" key="1">
    <citation type="submission" date="2016-11" db="EMBL/GenBank/DDBJ databases">
        <authorList>
            <person name="Jaros S."/>
            <person name="Januszkiewicz K."/>
            <person name="Wedrychowicz H."/>
        </authorList>
    </citation>
    <scope>NUCLEOTIDE SEQUENCE [LARGE SCALE GENOMIC DNA]</scope>
    <source>
        <strain evidence="9 10">DSM 21758</strain>
    </source>
</reference>